<keyword evidence="5" id="KW-0949">S-adenosyl-L-methionine</keyword>
<dbReference type="HOGENOM" id="CLU_030612_1_2_1"/>
<evidence type="ECO:0000256" key="3">
    <source>
        <dbReference type="ARBA" id="ARBA00022603"/>
    </source>
</evidence>
<proteinExistence type="inferred from homology"/>
<dbReference type="OMA" id="GSMSMCA"/>
<keyword evidence="4" id="KW-0808">Transferase</keyword>
<evidence type="ECO:0000256" key="1">
    <source>
        <dbReference type="ARBA" id="ARBA00010086"/>
    </source>
</evidence>
<organism evidence="6 7">
    <name type="scientific">Pichia sorbitophila (strain ATCC MYA-4447 / BCRC 22081 / CBS 7064 / NBRC 10061 / NRRL Y-12695)</name>
    <name type="common">Hybrid yeast</name>
    <dbReference type="NCBI Taxonomy" id="559304"/>
    <lineage>
        <taxon>Eukaryota</taxon>
        <taxon>Fungi</taxon>
        <taxon>Dikarya</taxon>
        <taxon>Ascomycota</taxon>
        <taxon>Saccharomycotina</taxon>
        <taxon>Pichiomycetes</taxon>
        <taxon>Debaryomycetaceae</taxon>
        <taxon>Millerozyma</taxon>
    </lineage>
</organism>
<keyword evidence="7" id="KW-1185">Reference proteome</keyword>
<evidence type="ECO:0000313" key="6">
    <source>
        <dbReference type="EMBL" id="CCE88585.1"/>
    </source>
</evidence>
<dbReference type="EC" id="2.1.1.22" evidence="2"/>
<dbReference type="SUPFAM" id="SSF53335">
    <property type="entry name" value="S-adenosyl-L-methionine-dependent methyltransferases"/>
    <property type="match status" value="1"/>
</dbReference>
<dbReference type="eggNOG" id="KOG2798">
    <property type="taxonomic scope" value="Eukaryota"/>
</dbReference>
<dbReference type="FunCoup" id="G8YMI9">
    <property type="interactions" value="682"/>
</dbReference>
<comment type="similarity">
    <text evidence="1">Belongs to the carnosine N-methyltransferase family.</text>
</comment>
<dbReference type="GO" id="GO:0032259">
    <property type="term" value="P:methylation"/>
    <property type="evidence" value="ECO:0007669"/>
    <property type="project" value="UniProtKB-KW"/>
</dbReference>
<gene>
    <name evidence="6" type="primary">Piso0_001354</name>
    <name evidence="6" type="ORF">GNLVRS01_PISO0F04647g</name>
</gene>
<dbReference type="STRING" id="559304.G8YMI9"/>
<evidence type="ECO:0000256" key="2">
    <source>
        <dbReference type="ARBA" id="ARBA00012003"/>
    </source>
</evidence>
<dbReference type="SMART" id="SM01296">
    <property type="entry name" value="N2227"/>
    <property type="match status" value="1"/>
</dbReference>
<dbReference type="AlphaFoldDB" id="G8YMI9"/>
<evidence type="ECO:0000256" key="4">
    <source>
        <dbReference type="ARBA" id="ARBA00022679"/>
    </source>
</evidence>
<sequence length="411" mass="47290">MSHDSVEDDPNIEEYKALTKTLSAFYNFHEWEVSEIVKPKRIKLNSLREDELKLIPWFPKYIDDLELCIGINRQFTQGLALAVAKDWGVSNNPSEWYPSNTTDYDKVRSILLQLSREWSDDGAEERKTCFDIILNEVTSMFPDEKARKNVKVLVPGCGLGRLVLEFVKLGFWCQGNEFSYHMLLVSNFILNHSQIAHEHSMFPYLHKVSHVAKRSNQMRPVTVPNETPLCIYDLQKSNPDINYEELMSMTAGSFVDLYGPPGISFSDTYSNDATASQFRESNASTFDILTTCFFLDTATNIIDYIRTIHYCLRDGGTWINFGPLLWHFEDDASLHYVTKELKDGSFEKVPSVLKGLELTRDDLIDLIKSVGFEFVKHQSEVESKYSVDPRSLGYFTFKSEFWVCKKISKSS</sequence>
<evidence type="ECO:0000256" key="5">
    <source>
        <dbReference type="ARBA" id="ARBA00022691"/>
    </source>
</evidence>
<dbReference type="InParanoid" id="G8YMI9"/>
<protein>
    <recommendedName>
        <fullName evidence="2">carnosine N-methyltransferase</fullName>
        <ecNumber evidence="2">2.1.1.22</ecNumber>
    </recommendedName>
</protein>
<dbReference type="InterPro" id="IPR012901">
    <property type="entry name" value="CARME"/>
</dbReference>
<keyword evidence="3" id="KW-0489">Methyltransferase</keyword>
<dbReference type="OrthoDB" id="978at2759"/>
<dbReference type="Proteomes" id="UP000005222">
    <property type="component" value="Chromosome F"/>
</dbReference>
<dbReference type="PANTHER" id="PTHR12303:SF6">
    <property type="entry name" value="CARNOSINE N-METHYLTRANSFERASE"/>
    <property type="match status" value="1"/>
</dbReference>
<dbReference type="Gene3D" id="3.40.50.150">
    <property type="entry name" value="Vaccinia Virus protein VP39"/>
    <property type="match status" value="1"/>
</dbReference>
<accession>G8YMI9</accession>
<name>G8YMI9_PICSO</name>
<dbReference type="EMBL" id="FO082054">
    <property type="protein sequence ID" value="CCE88585.1"/>
    <property type="molecule type" value="Genomic_DNA"/>
</dbReference>
<dbReference type="PANTHER" id="PTHR12303">
    <property type="entry name" value="CARNOSINE N-METHYLTRANSFERASE"/>
    <property type="match status" value="1"/>
</dbReference>
<dbReference type="GO" id="GO:0030735">
    <property type="term" value="F:carnosine N-methyltransferase activity"/>
    <property type="evidence" value="ECO:0007669"/>
    <property type="project" value="UniProtKB-EC"/>
</dbReference>
<reference evidence="6 7" key="1">
    <citation type="journal article" date="2012" name="G3 (Bethesda)">
        <title>Pichia sorbitophila, an interspecies yeast hybrid reveals early steps of genome resolution following polyploidization.</title>
        <authorList>
            <person name="Leh Louis V."/>
            <person name="Despons L."/>
            <person name="Friedrich A."/>
            <person name="Martin T."/>
            <person name="Durrens P."/>
            <person name="Casaregola S."/>
            <person name="Neuveglise C."/>
            <person name="Fairhead C."/>
            <person name="Marck C."/>
            <person name="Cruz J.A."/>
            <person name="Straub M.L."/>
            <person name="Kugler V."/>
            <person name="Sacerdot C."/>
            <person name="Uzunov Z."/>
            <person name="Thierry A."/>
            <person name="Weiss S."/>
            <person name="Bleykasten C."/>
            <person name="De Montigny J."/>
            <person name="Jacques N."/>
            <person name="Jung P."/>
            <person name="Lemaire M."/>
            <person name="Mallet S."/>
            <person name="Morel G."/>
            <person name="Richard G.F."/>
            <person name="Sarkar A."/>
            <person name="Savel G."/>
            <person name="Schacherer J."/>
            <person name="Seret M.L."/>
            <person name="Talla E."/>
            <person name="Samson G."/>
            <person name="Jubin C."/>
            <person name="Poulain J."/>
            <person name="Vacherie B."/>
            <person name="Barbe V."/>
            <person name="Pelletier E."/>
            <person name="Sherman D.J."/>
            <person name="Westhof E."/>
            <person name="Weissenbach J."/>
            <person name="Baret P.V."/>
            <person name="Wincker P."/>
            <person name="Gaillardin C."/>
            <person name="Dujon B."/>
            <person name="Souciet J.L."/>
        </authorList>
    </citation>
    <scope>NUCLEOTIDE SEQUENCE [LARGE SCALE GENOMIC DNA]</scope>
    <source>
        <strain evidence="7">ATCC MYA-4447 / BCRC 22081 / CBS 7064 / NBRC 10061 / NRRL Y-12695</strain>
    </source>
</reference>
<dbReference type="InterPro" id="IPR029063">
    <property type="entry name" value="SAM-dependent_MTases_sf"/>
</dbReference>
<evidence type="ECO:0000313" key="7">
    <source>
        <dbReference type="Proteomes" id="UP000005222"/>
    </source>
</evidence>
<dbReference type="Pfam" id="PF07942">
    <property type="entry name" value="CARME"/>
    <property type="match status" value="1"/>
</dbReference>